<keyword evidence="2" id="KW-1185">Reference proteome</keyword>
<comment type="caution">
    <text evidence="1">The sequence shown here is derived from an EMBL/GenBank/DDBJ whole genome shotgun (WGS) entry which is preliminary data.</text>
</comment>
<accession>A0A8S1UBW8</accession>
<name>A0A8S1UBW8_PAROT</name>
<dbReference type="EMBL" id="CAJJDP010000039">
    <property type="protein sequence ID" value="CAD8161229.1"/>
    <property type="molecule type" value="Genomic_DNA"/>
</dbReference>
<protein>
    <submittedName>
        <fullName evidence="1">Uncharacterized protein</fullName>
    </submittedName>
</protein>
<evidence type="ECO:0000313" key="2">
    <source>
        <dbReference type="Proteomes" id="UP000683925"/>
    </source>
</evidence>
<organism evidence="1 2">
    <name type="scientific">Paramecium octaurelia</name>
    <dbReference type="NCBI Taxonomy" id="43137"/>
    <lineage>
        <taxon>Eukaryota</taxon>
        <taxon>Sar</taxon>
        <taxon>Alveolata</taxon>
        <taxon>Ciliophora</taxon>
        <taxon>Intramacronucleata</taxon>
        <taxon>Oligohymenophorea</taxon>
        <taxon>Peniculida</taxon>
        <taxon>Parameciidae</taxon>
        <taxon>Paramecium</taxon>
    </lineage>
</organism>
<proteinExistence type="predicted"/>
<gene>
    <name evidence="1" type="ORF">POCTA_138.1.T0390280</name>
</gene>
<dbReference type="AlphaFoldDB" id="A0A8S1UBW8"/>
<sequence length="73" mass="8814">MNDSQKIVYNFVHPDCLIDLTYHSRKWNEIENTKGTQINVKFMKISIPRMIQLYEQFFKYSNLQAQFYSVFGL</sequence>
<reference evidence="1" key="1">
    <citation type="submission" date="2021-01" db="EMBL/GenBank/DDBJ databases">
        <authorList>
            <consortium name="Genoscope - CEA"/>
            <person name="William W."/>
        </authorList>
    </citation>
    <scope>NUCLEOTIDE SEQUENCE</scope>
</reference>
<evidence type="ECO:0000313" key="1">
    <source>
        <dbReference type="EMBL" id="CAD8161229.1"/>
    </source>
</evidence>
<dbReference type="Proteomes" id="UP000683925">
    <property type="component" value="Unassembled WGS sequence"/>
</dbReference>